<accession>A0A485KLS4</accession>
<proteinExistence type="predicted"/>
<sequence length="173" mass="19959">MHVHRKFHWTALVNLSQAAYTSTSNQQTIEPSQPFSHLRRIATNVAAMSLFATFSKHDQKPKSALKHKVSSWFKNILHDKCTCKHLNKPQKMPKTRQTKCYIEPTLKIPRKYTHDATKPVMWVGGLRVPFVPEQSKRLQGGQFAFAPIAEEKRVCDHCLNRSNVTIDDDDDEY</sequence>
<dbReference type="EMBL" id="CAADRA010005139">
    <property type="protein sequence ID" value="VFT85827.1"/>
    <property type="molecule type" value="Genomic_DNA"/>
</dbReference>
<protein>
    <submittedName>
        <fullName evidence="2">Aste57867_8943 protein</fullName>
    </submittedName>
</protein>
<evidence type="ECO:0000313" key="2">
    <source>
        <dbReference type="EMBL" id="VFT85827.1"/>
    </source>
</evidence>
<organism evidence="2 3">
    <name type="scientific">Aphanomyces stellatus</name>
    <dbReference type="NCBI Taxonomy" id="120398"/>
    <lineage>
        <taxon>Eukaryota</taxon>
        <taxon>Sar</taxon>
        <taxon>Stramenopiles</taxon>
        <taxon>Oomycota</taxon>
        <taxon>Saprolegniomycetes</taxon>
        <taxon>Saprolegniales</taxon>
        <taxon>Verrucalvaceae</taxon>
        <taxon>Aphanomyces</taxon>
    </lineage>
</organism>
<dbReference type="Proteomes" id="UP000332933">
    <property type="component" value="Unassembled WGS sequence"/>
</dbReference>
<reference evidence="2 3" key="1">
    <citation type="submission" date="2019-03" db="EMBL/GenBank/DDBJ databases">
        <authorList>
            <person name="Gaulin E."/>
            <person name="Dumas B."/>
        </authorList>
    </citation>
    <scope>NUCLEOTIDE SEQUENCE [LARGE SCALE GENOMIC DNA]</scope>
    <source>
        <strain evidence="2">CBS 568.67</strain>
    </source>
</reference>
<evidence type="ECO:0000313" key="3">
    <source>
        <dbReference type="Proteomes" id="UP000332933"/>
    </source>
</evidence>
<evidence type="ECO:0000313" key="1">
    <source>
        <dbReference type="EMBL" id="KAF0700536.1"/>
    </source>
</evidence>
<reference evidence="1" key="2">
    <citation type="submission" date="2019-06" db="EMBL/GenBank/DDBJ databases">
        <title>Genomics analysis of Aphanomyces spp. identifies a new class of oomycete effector associated with host adaptation.</title>
        <authorList>
            <person name="Gaulin E."/>
        </authorList>
    </citation>
    <scope>NUCLEOTIDE SEQUENCE</scope>
    <source>
        <strain evidence="1">CBS 578.67</strain>
    </source>
</reference>
<keyword evidence="3" id="KW-1185">Reference proteome</keyword>
<dbReference type="EMBL" id="VJMH01005118">
    <property type="protein sequence ID" value="KAF0700536.1"/>
    <property type="molecule type" value="Genomic_DNA"/>
</dbReference>
<dbReference type="AlphaFoldDB" id="A0A485KLS4"/>
<gene>
    <name evidence="2" type="primary">Aste57867_8943</name>
    <name evidence="1" type="ORF">As57867_008908</name>
    <name evidence="2" type="ORF">ASTE57867_8943</name>
</gene>
<name>A0A485KLS4_9STRA</name>